<feature type="transmembrane region" description="Helical" evidence="1">
    <location>
        <begin position="105"/>
        <end position="125"/>
    </location>
</feature>
<feature type="transmembrane region" description="Helical" evidence="1">
    <location>
        <begin position="37"/>
        <end position="59"/>
    </location>
</feature>
<organism evidence="3 4">
    <name type="scientific">Candidatus Fervidibacter sacchari</name>
    <dbReference type="NCBI Taxonomy" id="1448929"/>
    <lineage>
        <taxon>Bacteria</taxon>
        <taxon>Candidatus Fervidibacterota</taxon>
        <taxon>Candidatus Fervidibacter</taxon>
    </lineage>
</organism>
<feature type="signal peptide" evidence="2">
    <location>
        <begin position="1"/>
        <end position="19"/>
    </location>
</feature>
<keyword evidence="1" id="KW-0812">Transmembrane</keyword>
<keyword evidence="1" id="KW-0472">Membrane</keyword>
<dbReference type="RefSeq" id="WP_259100472.1">
    <property type="nucleotide sequence ID" value="NZ_CP130454.1"/>
</dbReference>
<evidence type="ECO:0000256" key="1">
    <source>
        <dbReference type="SAM" id="Phobius"/>
    </source>
</evidence>
<dbReference type="Proteomes" id="UP001204798">
    <property type="component" value="Unassembled WGS sequence"/>
</dbReference>
<protein>
    <submittedName>
        <fullName evidence="3">MFS family permease</fullName>
    </submittedName>
</protein>
<evidence type="ECO:0000313" key="4">
    <source>
        <dbReference type="Proteomes" id="UP001204798"/>
    </source>
</evidence>
<keyword evidence="4" id="KW-1185">Reference proteome</keyword>
<accession>A0ABT2ERQ3</accession>
<gene>
    <name evidence="3" type="ORF">M2350_003061</name>
</gene>
<evidence type="ECO:0000256" key="2">
    <source>
        <dbReference type="SAM" id="SignalP"/>
    </source>
</evidence>
<proteinExistence type="predicted"/>
<feature type="transmembrane region" description="Helical" evidence="1">
    <location>
        <begin position="146"/>
        <end position="175"/>
    </location>
</feature>
<comment type="caution">
    <text evidence="3">The sequence shown here is derived from an EMBL/GenBank/DDBJ whole genome shotgun (WGS) entry which is preliminary data.</text>
</comment>
<evidence type="ECO:0000313" key="3">
    <source>
        <dbReference type="EMBL" id="MCS3920626.1"/>
    </source>
</evidence>
<keyword evidence="1" id="KW-1133">Transmembrane helix</keyword>
<feature type="chain" id="PRO_5046113814" evidence="2">
    <location>
        <begin position="20"/>
        <end position="185"/>
    </location>
</feature>
<keyword evidence="2" id="KW-0732">Signal</keyword>
<name>A0ABT2ERQ3_9BACT</name>
<reference evidence="3 4" key="1">
    <citation type="submission" date="2022-08" db="EMBL/GenBank/DDBJ databases">
        <title>Bacterial and archaeal communities from various locations to study Microbial Dark Matter (Phase II).</title>
        <authorList>
            <person name="Stepanauskas R."/>
        </authorList>
    </citation>
    <scope>NUCLEOTIDE SEQUENCE [LARGE SCALE GENOMIC DNA]</scope>
    <source>
        <strain evidence="3 4">PD1</strain>
    </source>
</reference>
<dbReference type="EMBL" id="JANUCP010000006">
    <property type="protein sequence ID" value="MCS3920626.1"/>
    <property type="molecule type" value="Genomic_DNA"/>
</dbReference>
<sequence length="185" mass="20040">MRAKLLGLTTLLVASFALCQPKEPIQQIAQSVGVIAAFWFILTTYLVSAAWISVISALLPEWVNRKAQAVQTQSARSFLFGLIVVVVLGIFIVVLGEVGKTAPPAGALAVLLLLVLLTGYSLGWVPVTWVIGRRILAIVNWERSDLVVALIGALSLHLLLFFPIIGWAVLLYWAIVAVGVWIVKS</sequence>
<feature type="transmembrane region" description="Helical" evidence="1">
    <location>
        <begin position="79"/>
        <end position="99"/>
    </location>
</feature>